<accession>A0A1I7X5X8</accession>
<dbReference type="Proteomes" id="UP000095283">
    <property type="component" value="Unplaced"/>
</dbReference>
<feature type="region of interest" description="Disordered" evidence="1">
    <location>
        <begin position="1"/>
        <end position="20"/>
    </location>
</feature>
<reference evidence="4" key="1">
    <citation type="submission" date="2016-11" db="UniProtKB">
        <authorList>
            <consortium name="WormBaseParasite"/>
        </authorList>
    </citation>
    <scope>IDENTIFICATION</scope>
</reference>
<keyword evidence="3" id="KW-1185">Reference proteome</keyword>
<name>A0A1I7X5X8_HETBA</name>
<dbReference type="WBParaSite" id="Hba_12875">
    <property type="protein sequence ID" value="Hba_12875"/>
    <property type="gene ID" value="Hba_12875"/>
</dbReference>
<feature type="transmembrane region" description="Helical" evidence="2">
    <location>
        <begin position="54"/>
        <end position="72"/>
    </location>
</feature>
<evidence type="ECO:0000256" key="2">
    <source>
        <dbReference type="SAM" id="Phobius"/>
    </source>
</evidence>
<evidence type="ECO:0000256" key="1">
    <source>
        <dbReference type="SAM" id="MobiDB-lite"/>
    </source>
</evidence>
<evidence type="ECO:0000313" key="4">
    <source>
        <dbReference type="WBParaSite" id="Hba_12875"/>
    </source>
</evidence>
<proteinExistence type="predicted"/>
<sequence>MLMAQATRKTTTSTKKDPWKGSGHWQWFLFGDFMQIPPLRQGAVRHEEKNSEKIILLIIFVVFNTLFPINLPRGLMKYMRDKAYIRYFQLKNLELNILHVLSDFIDHWRINQNFTPKADFKFKYESRPNDVSLDKVSEKGVAQLINICIKDNKTSNDVLNVHFDSHLSYFTTFLAVYLRLK</sequence>
<keyword evidence="2" id="KW-0812">Transmembrane</keyword>
<evidence type="ECO:0000313" key="3">
    <source>
        <dbReference type="Proteomes" id="UP000095283"/>
    </source>
</evidence>
<dbReference type="AlphaFoldDB" id="A0A1I7X5X8"/>
<keyword evidence="2" id="KW-0472">Membrane</keyword>
<protein>
    <submittedName>
        <fullName evidence="4">ATP-dependent DNA helicase</fullName>
    </submittedName>
</protein>
<keyword evidence="2" id="KW-1133">Transmembrane helix</keyword>
<organism evidence="3 4">
    <name type="scientific">Heterorhabditis bacteriophora</name>
    <name type="common">Entomopathogenic nematode worm</name>
    <dbReference type="NCBI Taxonomy" id="37862"/>
    <lineage>
        <taxon>Eukaryota</taxon>
        <taxon>Metazoa</taxon>
        <taxon>Ecdysozoa</taxon>
        <taxon>Nematoda</taxon>
        <taxon>Chromadorea</taxon>
        <taxon>Rhabditida</taxon>
        <taxon>Rhabditina</taxon>
        <taxon>Rhabditomorpha</taxon>
        <taxon>Strongyloidea</taxon>
        <taxon>Heterorhabditidae</taxon>
        <taxon>Heterorhabditis</taxon>
    </lineage>
</organism>